<feature type="domain" description="EamA" evidence="7">
    <location>
        <begin position="143"/>
        <end position="280"/>
    </location>
</feature>
<proteinExistence type="inferred from homology"/>
<evidence type="ECO:0000256" key="6">
    <source>
        <dbReference type="SAM" id="Phobius"/>
    </source>
</evidence>
<dbReference type="PANTHER" id="PTHR32322">
    <property type="entry name" value="INNER MEMBRANE TRANSPORTER"/>
    <property type="match status" value="1"/>
</dbReference>
<feature type="transmembrane region" description="Helical" evidence="6">
    <location>
        <begin position="33"/>
        <end position="51"/>
    </location>
</feature>
<gene>
    <name evidence="8" type="ORF">BJZ21_003851</name>
</gene>
<keyword evidence="3 6" id="KW-0812">Transmembrane</keyword>
<evidence type="ECO:0000256" key="3">
    <source>
        <dbReference type="ARBA" id="ARBA00022692"/>
    </source>
</evidence>
<dbReference type="GO" id="GO:0016020">
    <property type="term" value="C:membrane"/>
    <property type="evidence" value="ECO:0007669"/>
    <property type="project" value="UniProtKB-SubCell"/>
</dbReference>
<name>A0A7Y9E9M6_9ACTN</name>
<evidence type="ECO:0000256" key="2">
    <source>
        <dbReference type="ARBA" id="ARBA00007362"/>
    </source>
</evidence>
<feature type="transmembrane region" description="Helical" evidence="6">
    <location>
        <begin position="63"/>
        <end position="82"/>
    </location>
</feature>
<keyword evidence="5 6" id="KW-0472">Membrane</keyword>
<evidence type="ECO:0000256" key="5">
    <source>
        <dbReference type="ARBA" id="ARBA00023136"/>
    </source>
</evidence>
<dbReference type="InterPro" id="IPR000620">
    <property type="entry name" value="EamA_dom"/>
</dbReference>
<keyword evidence="4 6" id="KW-1133">Transmembrane helix</keyword>
<feature type="transmembrane region" description="Helical" evidence="6">
    <location>
        <begin position="171"/>
        <end position="190"/>
    </location>
</feature>
<dbReference type="Proteomes" id="UP000535511">
    <property type="component" value="Unassembled WGS sequence"/>
</dbReference>
<accession>A0A7Y9E9M6</accession>
<comment type="subcellular location">
    <subcellularLocation>
        <location evidence="1">Membrane</location>
        <topology evidence="1">Multi-pass membrane protein</topology>
    </subcellularLocation>
</comment>
<dbReference type="InterPro" id="IPR037185">
    <property type="entry name" value="EmrE-like"/>
</dbReference>
<evidence type="ECO:0000259" key="7">
    <source>
        <dbReference type="Pfam" id="PF00892"/>
    </source>
</evidence>
<reference evidence="8 9" key="1">
    <citation type="submission" date="2020-07" db="EMBL/GenBank/DDBJ databases">
        <title>Sequencing the genomes of 1000 actinobacteria strains.</title>
        <authorList>
            <person name="Klenk H.-P."/>
        </authorList>
    </citation>
    <scope>NUCLEOTIDE SEQUENCE [LARGE SCALE GENOMIC DNA]</scope>
    <source>
        <strain evidence="8 9">DSM 21350</strain>
    </source>
</reference>
<sequence length="323" mass="33509">MTTHDKLLGVGVAVLWGLNFLAIRAGLDQFPPFFFAALRFLFIAVPVVLFVPRPRVPLKWLLLYGFGFGFLQFAFLFSAMSIGMPTGLASLVLQSSAPFTVILGALLLREQVGRRQWIGIGIAIAGMVLIGWDRAVGAGLLPVVLTVLGALGWAVGNLGSRLAKAQDPMRLMLWMCVVPVLPMLALSAVVEGPGTGWAALGNAVSTGQFSGLIGLVYVVVVGTIVGSGLWTVLISRYPAGVVAPFSLLVPVVGIGASWLVLDETPSVVSLVGAVAVIGGCGWGLRRKPPAAVAGSDAPPLARALVYSTPAPSSSTADGVTSEP</sequence>
<evidence type="ECO:0000313" key="9">
    <source>
        <dbReference type="Proteomes" id="UP000535511"/>
    </source>
</evidence>
<dbReference type="AlphaFoldDB" id="A0A7Y9E9M6"/>
<evidence type="ECO:0000256" key="1">
    <source>
        <dbReference type="ARBA" id="ARBA00004141"/>
    </source>
</evidence>
<dbReference type="InterPro" id="IPR050638">
    <property type="entry name" value="AA-Vitamin_Transporters"/>
</dbReference>
<dbReference type="SUPFAM" id="SSF103481">
    <property type="entry name" value="Multidrug resistance efflux transporter EmrE"/>
    <property type="match status" value="2"/>
</dbReference>
<dbReference type="PANTHER" id="PTHR32322:SF9">
    <property type="entry name" value="AMINO-ACID METABOLITE EFFLUX PUMP-RELATED"/>
    <property type="match status" value="1"/>
</dbReference>
<feature type="transmembrane region" description="Helical" evidence="6">
    <location>
        <begin position="138"/>
        <end position="159"/>
    </location>
</feature>
<feature type="transmembrane region" description="Helical" evidence="6">
    <location>
        <begin position="7"/>
        <end position="27"/>
    </location>
</feature>
<comment type="caution">
    <text evidence="8">The sequence shown here is derived from an EMBL/GenBank/DDBJ whole genome shotgun (WGS) entry which is preliminary data.</text>
</comment>
<dbReference type="EMBL" id="JACCBG010000001">
    <property type="protein sequence ID" value="NYD43768.1"/>
    <property type="molecule type" value="Genomic_DNA"/>
</dbReference>
<keyword evidence="9" id="KW-1185">Reference proteome</keyword>
<protein>
    <submittedName>
        <fullName evidence="8">O-acetylserine/cysteine efflux transporter</fullName>
    </submittedName>
</protein>
<organism evidence="8 9">
    <name type="scientific">Nocardioides panaciterrulae</name>
    <dbReference type="NCBI Taxonomy" id="661492"/>
    <lineage>
        <taxon>Bacteria</taxon>
        <taxon>Bacillati</taxon>
        <taxon>Actinomycetota</taxon>
        <taxon>Actinomycetes</taxon>
        <taxon>Propionibacteriales</taxon>
        <taxon>Nocardioidaceae</taxon>
        <taxon>Nocardioides</taxon>
    </lineage>
</organism>
<feature type="transmembrane region" description="Helical" evidence="6">
    <location>
        <begin position="267"/>
        <end position="284"/>
    </location>
</feature>
<feature type="domain" description="EamA" evidence="7">
    <location>
        <begin position="7"/>
        <end position="131"/>
    </location>
</feature>
<feature type="transmembrane region" description="Helical" evidence="6">
    <location>
        <begin position="88"/>
        <end position="108"/>
    </location>
</feature>
<evidence type="ECO:0000256" key="4">
    <source>
        <dbReference type="ARBA" id="ARBA00022989"/>
    </source>
</evidence>
<evidence type="ECO:0000313" key="8">
    <source>
        <dbReference type="EMBL" id="NYD43768.1"/>
    </source>
</evidence>
<dbReference type="Gene3D" id="1.10.3730.20">
    <property type="match status" value="1"/>
</dbReference>
<dbReference type="Pfam" id="PF00892">
    <property type="entry name" value="EamA"/>
    <property type="match status" value="2"/>
</dbReference>
<feature type="transmembrane region" description="Helical" evidence="6">
    <location>
        <begin position="241"/>
        <end position="261"/>
    </location>
</feature>
<feature type="transmembrane region" description="Helical" evidence="6">
    <location>
        <begin position="210"/>
        <end position="234"/>
    </location>
</feature>
<feature type="transmembrane region" description="Helical" evidence="6">
    <location>
        <begin position="115"/>
        <end position="132"/>
    </location>
</feature>
<comment type="similarity">
    <text evidence="2">Belongs to the EamA transporter family.</text>
</comment>
<dbReference type="RefSeq" id="WP_179665246.1">
    <property type="nucleotide sequence ID" value="NZ_JACCBG010000001.1"/>
</dbReference>